<sequence>MIYTISSYKIEIYYLCILKIYVITNIVNLNNFIYNQGKNSQIIKNICEQYLKLYTSLTNLKNSKTSNINYKKDYSFVNYWLNDKIRESELNGSVCVDDFYEIMEPQCSDTLSINYTPEYTYIYHINQEDFNKMKLLYSLYENYSILDSILSKSLIDKPQSLSEPSSKYYDNYKKARKMCYGEKDKFCEKLDKFKSQYKALYTTLDTRGEEISKYFKRLPNDENNIISTAVIGSMAGLIPFFGLLYKVK</sequence>
<dbReference type="EMBL" id="KQ235012">
    <property type="protein sequence ID" value="KMZ94906.1"/>
    <property type="molecule type" value="Genomic_DNA"/>
</dbReference>
<keyword evidence="1" id="KW-0472">Membrane</keyword>
<organism evidence="2 3">
    <name type="scientific">Plasmodium vivax Mauritania I</name>
    <dbReference type="NCBI Taxonomy" id="1035515"/>
    <lineage>
        <taxon>Eukaryota</taxon>
        <taxon>Sar</taxon>
        <taxon>Alveolata</taxon>
        <taxon>Apicomplexa</taxon>
        <taxon>Aconoidasida</taxon>
        <taxon>Haemosporida</taxon>
        <taxon>Plasmodiidae</taxon>
        <taxon>Plasmodium</taxon>
        <taxon>Plasmodium (Plasmodium)</taxon>
    </lineage>
</organism>
<reference evidence="2 3" key="1">
    <citation type="submission" date="2011-08" db="EMBL/GenBank/DDBJ databases">
        <title>The Genome Sequence of Plasmodium vivax Mauritania I.</title>
        <authorList>
            <consortium name="The Broad Institute Genome Sequencing Platform"/>
            <consortium name="The Broad Institute Genome Sequencing Center for Infectious Disease"/>
            <person name="Neafsey D."/>
            <person name="Carlton J."/>
            <person name="Barnwell J."/>
            <person name="Collins W."/>
            <person name="Escalante A."/>
            <person name="Mullikin J."/>
            <person name="Saul A."/>
            <person name="Guigo R."/>
            <person name="Camara F."/>
            <person name="Young S.K."/>
            <person name="Zeng Q."/>
            <person name="Gargeya S."/>
            <person name="Fitzgerald M."/>
            <person name="Haas B."/>
            <person name="Abouelleil A."/>
            <person name="Alvarado L."/>
            <person name="Arachchi H.M."/>
            <person name="Berlin A."/>
            <person name="Brown A."/>
            <person name="Chapman S.B."/>
            <person name="Chen Z."/>
            <person name="Dunbar C."/>
            <person name="Freedman E."/>
            <person name="Gearin G."/>
            <person name="Gellesch M."/>
            <person name="Goldberg J."/>
            <person name="Griggs A."/>
            <person name="Gujja S."/>
            <person name="Heiman D."/>
            <person name="Howarth C."/>
            <person name="Larson L."/>
            <person name="Lui A."/>
            <person name="MacDonald P.J.P."/>
            <person name="Montmayeur A."/>
            <person name="Murphy C."/>
            <person name="Neiman D."/>
            <person name="Pearson M."/>
            <person name="Priest M."/>
            <person name="Roberts A."/>
            <person name="Saif S."/>
            <person name="Shea T."/>
            <person name="Shenoy N."/>
            <person name="Sisk P."/>
            <person name="Stolte C."/>
            <person name="Sykes S."/>
            <person name="Wortman J."/>
            <person name="Nusbaum C."/>
            <person name="Birren B."/>
        </authorList>
    </citation>
    <scope>NUCLEOTIDE SEQUENCE [LARGE SCALE GENOMIC DNA]</scope>
    <source>
        <strain evidence="2 3">Mauritania I</strain>
    </source>
</reference>
<dbReference type="AlphaFoldDB" id="A0A0J9TIN1"/>
<gene>
    <name evidence="2" type="ORF">PVMG_05517</name>
</gene>
<keyword evidence="1" id="KW-1133">Transmembrane helix</keyword>
<evidence type="ECO:0000313" key="3">
    <source>
        <dbReference type="Proteomes" id="UP000053776"/>
    </source>
</evidence>
<protein>
    <recommendedName>
        <fullName evidence="4">VIR protein</fullName>
    </recommendedName>
</protein>
<keyword evidence="1" id="KW-0812">Transmembrane</keyword>
<evidence type="ECO:0008006" key="4">
    <source>
        <dbReference type="Google" id="ProtNLM"/>
    </source>
</evidence>
<proteinExistence type="predicted"/>
<evidence type="ECO:0000256" key="1">
    <source>
        <dbReference type="SAM" id="Phobius"/>
    </source>
</evidence>
<dbReference type="Proteomes" id="UP000053776">
    <property type="component" value="Unassembled WGS sequence"/>
</dbReference>
<feature type="transmembrane region" description="Helical" evidence="1">
    <location>
        <begin position="12"/>
        <end position="34"/>
    </location>
</feature>
<name>A0A0J9TIN1_PLAVI</name>
<accession>A0A0J9TIN1</accession>
<evidence type="ECO:0000313" key="2">
    <source>
        <dbReference type="EMBL" id="KMZ94906.1"/>
    </source>
</evidence>
<feature type="transmembrane region" description="Helical" evidence="1">
    <location>
        <begin position="225"/>
        <end position="245"/>
    </location>
</feature>